<evidence type="ECO:0000259" key="10">
    <source>
        <dbReference type="Pfam" id="PF01618"/>
    </source>
</evidence>
<feature type="domain" description="MotA/TolQ/ExbB proton channel" evidence="10">
    <location>
        <begin position="39"/>
        <end position="101"/>
    </location>
</feature>
<evidence type="ECO:0000256" key="2">
    <source>
        <dbReference type="ARBA" id="ARBA00022448"/>
    </source>
</evidence>
<sequence>MSGAELIRAAGPVFWILFALSVYTLYLVLVGLFRRKATARTLDRLGDLAQFAPLLGLFGTSLGMIRAFLALGQGGNPELLAQGIAEALTNTGMGLFVAVVAYGGRVLLGAMEGGEE</sequence>
<dbReference type="Pfam" id="PF01618">
    <property type="entry name" value="MotA_ExbB"/>
    <property type="match status" value="1"/>
</dbReference>
<feature type="transmembrane region" description="Helical" evidence="9">
    <location>
        <begin position="54"/>
        <end position="72"/>
    </location>
</feature>
<keyword evidence="5 8" id="KW-0653">Protein transport</keyword>
<comment type="subcellular location">
    <subcellularLocation>
        <location evidence="1">Cell membrane</location>
        <topology evidence="1">Multi-pass membrane protein</topology>
    </subcellularLocation>
    <subcellularLocation>
        <location evidence="8">Membrane</location>
        <topology evidence="8">Multi-pass membrane protein</topology>
    </subcellularLocation>
</comment>
<evidence type="ECO:0000256" key="7">
    <source>
        <dbReference type="ARBA" id="ARBA00023136"/>
    </source>
</evidence>
<protein>
    <recommendedName>
        <fullName evidence="10">MotA/TolQ/ExbB proton channel domain-containing protein</fullName>
    </recommendedName>
</protein>
<dbReference type="GO" id="GO:0005886">
    <property type="term" value="C:plasma membrane"/>
    <property type="evidence" value="ECO:0007669"/>
    <property type="project" value="UniProtKB-SubCell"/>
</dbReference>
<dbReference type="InterPro" id="IPR050790">
    <property type="entry name" value="ExbB/TolQ_transport"/>
</dbReference>
<feature type="transmembrane region" description="Helical" evidence="9">
    <location>
        <begin position="12"/>
        <end position="33"/>
    </location>
</feature>
<evidence type="ECO:0000313" key="12">
    <source>
        <dbReference type="Proteomes" id="UP000279841"/>
    </source>
</evidence>
<evidence type="ECO:0000256" key="8">
    <source>
        <dbReference type="RuleBase" id="RU004057"/>
    </source>
</evidence>
<comment type="similarity">
    <text evidence="8">Belongs to the exbB/tolQ family.</text>
</comment>
<keyword evidence="3" id="KW-1003">Cell membrane</keyword>
<evidence type="ECO:0000256" key="9">
    <source>
        <dbReference type="SAM" id="Phobius"/>
    </source>
</evidence>
<name>A0A3P4AQD6_THETH</name>
<dbReference type="AlphaFoldDB" id="A0A3P4AQD6"/>
<evidence type="ECO:0000313" key="11">
    <source>
        <dbReference type="EMBL" id="VCU53321.1"/>
    </source>
</evidence>
<reference evidence="11 12" key="1">
    <citation type="submission" date="2018-10" db="EMBL/GenBank/DDBJ databases">
        <authorList>
            <person name="Peiro R."/>
            <person name="Begona"/>
            <person name="Cbmso G."/>
            <person name="Lopez M."/>
            <person name="Gonzalez S."/>
            <person name="Sacristan E."/>
            <person name="Castillo E."/>
        </authorList>
    </citation>
    <scope>NUCLEOTIDE SEQUENCE [LARGE SCALE GENOMIC DNA]</scope>
    <source>
        <strain evidence="11">TTHNAR1</strain>
    </source>
</reference>
<evidence type="ECO:0000256" key="3">
    <source>
        <dbReference type="ARBA" id="ARBA00022475"/>
    </source>
</evidence>
<dbReference type="PANTHER" id="PTHR30625:SF15">
    <property type="entry name" value="BIOPOLYMER TRANSPORT PROTEIN EXBB"/>
    <property type="match status" value="1"/>
</dbReference>
<keyword evidence="4 9" id="KW-0812">Transmembrane</keyword>
<dbReference type="EMBL" id="LR027517">
    <property type="protein sequence ID" value="VCU53321.1"/>
    <property type="molecule type" value="Genomic_DNA"/>
</dbReference>
<dbReference type="InterPro" id="IPR002898">
    <property type="entry name" value="MotA_ExbB_proton_chnl"/>
</dbReference>
<accession>A0A3P4AQD6</accession>
<feature type="transmembrane region" description="Helical" evidence="9">
    <location>
        <begin position="92"/>
        <end position="111"/>
    </location>
</feature>
<evidence type="ECO:0000256" key="5">
    <source>
        <dbReference type="ARBA" id="ARBA00022927"/>
    </source>
</evidence>
<keyword evidence="6 9" id="KW-1133">Transmembrane helix</keyword>
<dbReference type="GO" id="GO:0017038">
    <property type="term" value="P:protein import"/>
    <property type="evidence" value="ECO:0007669"/>
    <property type="project" value="TreeGrafter"/>
</dbReference>
<keyword evidence="7 9" id="KW-0472">Membrane</keyword>
<evidence type="ECO:0000256" key="1">
    <source>
        <dbReference type="ARBA" id="ARBA00004651"/>
    </source>
</evidence>
<evidence type="ECO:0000256" key="6">
    <source>
        <dbReference type="ARBA" id="ARBA00022989"/>
    </source>
</evidence>
<organism evidence="11 12">
    <name type="scientific">Thermus thermophilus</name>
    <dbReference type="NCBI Taxonomy" id="274"/>
    <lineage>
        <taxon>Bacteria</taxon>
        <taxon>Thermotogati</taxon>
        <taxon>Deinococcota</taxon>
        <taxon>Deinococci</taxon>
        <taxon>Thermales</taxon>
        <taxon>Thermaceae</taxon>
        <taxon>Thermus</taxon>
    </lineage>
</organism>
<gene>
    <name evidence="11" type="ORF">TTHN1_01089</name>
</gene>
<evidence type="ECO:0000256" key="4">
    <source>
        <dbReference type="ARBA" id="ARBA00022692"/>
    </source>
</evidence>
<keyword evidence="2 8" id="KW-0813">Transport</keyword>
<proteinExistence type="inferred from homology"/>
<dbReference type="RefSeq" id="WP_008632078.1">
    <property type="nucleotide sequence ID" value="NZ_AP031323.1"/>
</dbReference>
<dbReference type="PANTHER" id="PTHR30625">
    <property type="entry name" value="PROTEIN TOLQ"/>
    <property type="match status" value="1"/>
</dbReference>
<dbReference type="Proteomes" id="UP000279841">
    <property type="component" value="Chromosome"/>
</dbReference>